<name>A0ABW2B0Z7_9RHOB</name>
<protein>
    <submittedName>
        <fullName evidence="1">Uncharacterized protein</fullName>
    </submittedName>
</protein>
<gene>
    <name evidence="1" type="ORF">ACFQFQ_07585</name>
</gene>
<reference evidence="2" key="1">
    <citation type="journal article" date="2019" name="Int. J. Syst. Evol. Microbiol.">
        <title>The Global Catalogue of Microorganisms (GCM) 10K type strain sequencing project: providing services to taxonomists for standard genome sequencing and annotation.</title>
        <authorList>
            <consortium name="The Broad Institute Genomics Platform"/>
            <consortium name="The Broad Institute Genome Sequencing Center for Infectious Disease"/>
            <person name="Wu L."/>
            <person name="Ma J."/>
        </authorList>
    </citation>
    <scope>NUCLEOTIDE SEQUENCE [LARGE SCALE GENOMIC DNA]</scope>
    <source>
        <strain evidence="2">CCUG 66188</strain>
    </source>
</reference>
<comment type="caution">
    <text evidence="1">The sequence shown here is derived from an EMBL/GenBank/DDBJ whole genome shotgun (WGS) entry which is preliminary data.</text>
</comment>
<keyword evidence="2" id="KW-1185">Reference proteome</keyword>
<proteinExistence type="predicted"/>
<dbReference type="Proteomes" id="UP001596353">
    <property type="component" value="Unassembled WGS sequence"/>
</dbReference>
<sequence length="53" mass="5784">MKMAWVCRCGAVAWAVFRADGPTPVYVTPDIADCGDFFEEIGPEFLKTPVGMS</sequence>
<organism evidence="1 2">
    <name type="scientific">Sulfitobacter porphyrae</name>
    <dbReference type="NCBI Taxonomy" id="1246864"/>
    <lineage>
        <taxon>Bacteria</taxon>
        <taxon>Pseudomonadati</taxon>
        <taxon>Pseudomonadota</taxon>
        <taxon>Alphaproteobacteria</taxon>
        <taxon>Rhodobacterales</taxon>
        <taxon>Roseobacteraceae</taxon>
        <taxon>Sulfitobacter</taxon>
    </lineage>
</organism>
<evidence type="ECO:0000313" key="1">
    <source>
        <dbReference type="EMBL" id="MFC6759385.1"/>
    </source>
</evidence>
<accession>A0ABW2B0Z7</accession>
<evidence type="ECO:0000313" key="2">
    <source>
        <dbReference type="Proteomes" id="UP001596353"/>
    </source>
</evidence>
<dbReference type="EMBL" id="JBHSWG010000001">
    <property type="protein sequence ID" value="MFC6759385.1"/>
    <property type="molecule type" value="Genomic_DNA"/>
</dbReference>